<dbReference type="InterPro" id="IPR018357">
    <property type="entry name" value="Hexapep_transf_CS"/>
</dbReference>
<dbReference type="EMBL" id="CP032157">
    <property type="protein sequence ID" value="AXY77094.1"/>
    <property type="molecule type" value="Genomic_DNA"/>
</dbReference>
<dbReference type="InterPro" id="IPR001451">
    <property type="entry name" value="Hexapep"/>
</dbReference>
<dbReference type="RefSeq" id="WP_119052970.1">
    <property type="nucleotide sequence ID" value="NZ_CP032157.1"/>
</dbReference>
<dbReference type="KEGG" id="pseg:D3H65_25320"/>
<dbReference type="OrthoDB" id="9814490at2"/>
<dbReference type="Gene3D" id="2.160.10.10">
    <property type="entry name" value="Hexapeptide repeat proteins"/>
    <property type="match status" value="1"/>
</dbReference>
<evidence type="ECO:0000313" key="5">
    <source>
        <dbReference type="Proteomes" id="UP000263900"/>
    </source>
</evidence>
<dbReference type="AlphaFoldDB" id="A0A3B7MRC9"/>
<keyword evidence="3 4" id="KW-0012">Acyltransferase</keyword>
<sequence length="194" mass="21193">MIKKIIKKLYNVLSPKTRQNGPVLTNVYIGANTEVNLNNIDKSRAPNSKVIIGNDSLISCNIALETDQAVLEIGNNVFIGAGTHIRCVNSIKIESDILISGDCMIQDSDNHNFDFEIRKRDLCDWKKGYHDWSTHPAIPIKICHGAWIGARVIILKGVSIGEKAIVGAGSVVTKDVAPYTIVAGNPAKFIKTVK</sequence>
<dbReference type="InterPro" id="IPR011004">
    <property type="entry name" value="Trimer_LpxA-like_sf"/>
</dbReference>
<dbReference type="Proteomes" id="UP000263900">
    <property type="component" value="Chromosome"/>
</dbReference>
<evidence type="ECO:0000313" key="4">
    <source>
        <dbReference type="EMBL" id="AXY77094.1"/>
    </source>
</evidence>
<evidence type="ECO:0000256" key="2">
    <source>
        <dbReference type="ARBA" id="ARBA00022737"/>
    </source>
</evidence>
<name>A0A3B7MRC9_9BACT</name>
<keyword evidence="5" id="KW-1185">Reference proteome</keyword>
<organism evidence="4 5">
    <name type="scientific">Paraflavitalea soli</name>
    <dbReference type="NCBI Taxonomy" id="2315862"/>
    <lineage>
        <taxon>Bacteria</taxon>
        <taxon>Pseudomonadati</taxon>
        <taxon>Bacteroidota</taxon>
        <taxon>Chitinophagia</taxon>
        <taxon>Chitinophagales</taxon>
        <taxon>Chitinophagaceae</taxon>
        <taxon>Paraflavitalea</taxon>
    </lineage>
</organism>
<keyword evidence="2" id="KW-0677">Repeat</keyword>
<dbReference type="PROSITE" id="PS00101">
    <property type="entry name" value="HEXAPEP_TRANSFERASES"/>
    <property type="match status" value="1"/>
</dbReference>
<gene>
    <name evidence="4" type="ORF">D3H65_25320</name>
</gene>
<dbReference type="InterPro" id="IPR051159">
    <property type="entry name" value="Hexapeptide_acetyltransf"/>
</dbReference>
<protein>
    <submittedName>
        <fullName evidence="4">Acyltransferase</fullName>
    </submittedName>
</protein>
<dbReference type="GO" id="GO:0016746">
    <property type="term" value="F:acyltransferase activity"/>
    <property type="evidence" value="ECO:0007669"/>
    <property type="project" value="UniProtKB-KW"/>
</dbReference>
<dbReference type="Pfam" id="PF00132">
    <property type="entry name" value="Hexapep"/>
    <property type="match status" value="1"/>
</dbReference>
<evidence type="ECO:0000256" key="3">
    <source>
        <dbReference type="ARBA" id="ARBA00023315"/>
    </source>
</evidence>
<dbReference type="SUPFAM" id="SSF51161">
    <property type="entry name" value="Trimeric LpxA-like enzymes"/>
    <property type="match status" value="1"/>
</dbReference>
<keyword evidence="1 4" id="KW-0808">Transferase</keyword>
<dbReference type="CDD" id="cd04647">
    <property type="entry name" value="LbH_MAT_like"/>
    <property type="match status" value="1"/>
</dbReference>
<reference evidence="4 5" key="1">
    <citation type="submission" date="2018-09" db="EMBL/GenBank/DDBJ databases">
        <title>Genome sequencing of strain 6GH32-13.</title>
        <authorList>
            <person name="Weon H.-Y."/>
            <person name="Heo J."/>
            <person name="Kwon S.-W."/>
        </authorList>
    </citation>
    <scope>NUCLEOTIDE SEQUENCE [LARGE SCALE GENOMIC DNA]</scope>
    <source>
        <strain evidence="4 5">5GH32-13</strain>
    </source>
</reference>
<dbReference type="PANTHER" id="PTHR23416">
    <property type="entry name" value="SIALIC ACID SYNTHASE-RELATED"/>
    <property type="match status" value="1"/>
</dbReference>
<evidence type="ECO:0000256" key="1">
    <source>
        <dbReference type="ARBA" id="ARBA00022679"/>
    </source>
</evidence>
<accession>A0A3B7MRC9</accession>
<proteinExistence type="predicted"/>